<dbReference type="Proteomes" id="UP001179121">
    <property type="component" value="Chromosome"/>
</dbReference>
<evidence type="ECO:0000313" key="2">
    <source>
        <dbReference type="Proteomes" id="UP001179121"/>
    </source>
</evidence>
<protein>
    <submittedName>
        <fullName evidence="1">Uncharacterized protein</fullName>
    </submittedName>
</protein>
<organism evidence="1 2">
    <name type="scientific">Nitrospira tepida</name>
    <dbReference type="NCBI Taxonomy" id="2973512"/>
    <lineage>
        <taxon>Bacteria</taxon>
        <taxon>Pseudomonadati</taxon>
        <taxon>Nitrospirota</taxon>
        <taxon>Nitrospiria</taxon>
        <taxon>Nitrospirales</taxon>
        <taxon>Nitrospiraceae</taxon>
        <taxon>Nitrospira</taxon>
    </lineage>
</organism>
<sequence length="78" mass="8273">MVPTVKILGRVRRVNLVKTLQDAITLRSEASCDLCGARRYSLVARAAAATGTARLVARCAQCGVERSVGLWEGNAATV</sequence>
<dbReference type="EMBL" id="OX365700">
    <property type="protein sequence ID" value="CAI4033779.1"/>
    <property type="molecule type" value="Genomic_DNA"/>
</dbReference>
<keyword evidence="2" id="KW-1185">Reference proteome</keyword>
<gene>
    <name evidence="1" type="ORF">DNFV4_04221</name>
</gene>
<evidence type="ECO:0000313" key="1">
    <source>
        <dbReference type="EMBL" id="CAI4033779.1"/>
    </source>
</evidence>
<proteinExistence type="predicted"/>
<dbReference type="AlphaFoldDB" id="A0AA86N318"/>
<dbReference type="KEGG" id="nti:DNFV4_04221"/>
<accession>A0AA86N318</accession>
<reference evidence="1" key="1">
    <citation type="submission" date="2022-10" db="EMBL/GenBank/DDBJ databases">
        <authorList>
            <person name="Koch H."/>
        </authorList>
    </citation>
    <scope>NUCLEOTIDE SEQUENCE</scope>
    <source>
        <strain evidence="1">DNF</strain>
    </source>
</reference>
<name>A0AA86N318_9BACT</name>
<dbReference type="RefSeq" id="WP_289271213.1">
    <property type="nucleotide sequence ID" value="NZ_OX365700.1"/>
</dbReference>